<reference evidence="1 2" key="1">
    <citation type="submission" date="2023-10" db="EMBL/GenBank/DDBJ databases">
        <title>179-bfca-hs.</title>
        <authorList>
            <person name="Miliotis G."/>
            <person name="Sengupta P."/>
            <person name="Hameed A."/>
            <person name="Chuvochina M."/>
            <person name="Mcdonagh F."/>
            <person name="Simpson A.C."/>
            <person name="Singh N.K."/>
            <person name="Rekha P.D."/>
            <person name="Raman K."/>
            <person name="Hugenholtz P."/>
            <person name="Venkateswaran K."/>
        </authorList>
    </citation>
    <scope>NUCLEOTIDE SEQUENCE [LARGE SCALE GENOMIC DNA]</scope>
    <source>
        <strain evidence="1 2">179-BFC-A-HS</strain>
    </source>
</reference>
<comment type="caution">
    <text evidence="1">The sequence shown here is derived from an EMBL/GenBank/DDBJ whole genome shotgun (WGS) entry which is preliminary data.</text>
</comment>
<organism evidence="1 2">
    <name type="scientific">Tigheibacillus jepli</name>
    <dbReference type="NCBI Taxonomy" id="3035914"/>
    <lineage>
        <taxon>Bacteria</taxon>
        <taxon>Bacillati</taxon>
        <taxon>Bacillota</taxon>
        <taxon>Bacilli</taxon>
        <taxon>Bacillales</taxon>
        <taxon>Bacillaceae</taxon>
        <taxon>Tigheibacillus</taxon>
    </lineage>
</organism>
<gene>
    <name evidence="1" type="ORF">P5G51_018150</name>
</gene>
<dbReference type="Proteomes" id="UP001228376">
    <property type="component" value="Unassembled WGS sequence"/>
</dbReference>
<dbReference type="Gene3D" id="6.20.20.10">
    <property type="match status" value="1"/>
</dbReference>
<evidence type="ECO:0000313" key="1">
    <source>
        <dbReference type="EMBL" id="MDY0407005.1"/>
    </source>
</evidence>
<name>A0ABU5CNG8_9BACI</name>
<dbReference type="EMBL" id="JAROCA020000003">
    <property type="protein sequence ID" value="MDY0407005.1"/>
    <property type="molecule type" value="Genomic_DNA"/>
</dbReference>
<sequence>MFGLREEDCKACRGSGMLSDDEGWQYKCSVCHGSGKVAPNGGQRQVRLMEVDENNRLLD</sequence>
<dbReference type="InterPro" id="IPR036410">
    <property type="entry name" value="HSP_DnaJ_Cys-rich_dom_sf"/>
</dbReference>
<accession>A0ABU5CNG8</accession>
<protein>
    <submittedName>
        <fullName evidence="1">Uncharacterized protein</fullName>
    </submittedName>
</protein>
<proteinExistence type="predicted"/>
<dbReference type="SUPFAM" id="SSF57938">
    <property type="entry name" value="DnaJ/Hsp40 cysteine-rich domain"/>
    <property type="match status" value="1"/>
</dbReference>
<keyword evidence="2" id="KW-1185">Reference proteome</keyword>
<evidence type="ECO:0000313" key="2">
    <source>
        <dbReference type="Proteomes" id="UP001228376"/>
    </source>
</evidence>